<evidence type="ECO:0000256" key="6">
    <source>
        <dbReference type="ARBA" id="ARBA00022741"/>
    </source>
</evidence>
<dbReference type="InterPro" id="IPR018078">
    <property type="entry name" value="DNA-binding_RecF_CS"/>
</dbReference>
<dbReference type="GO" id="GO:0006260">
    <property type="term" value="P:DNA replication"/>
    <property type="evidence" value="ECO:0007669"/>
    <property type="project" value="UniProtKB-UniRule"/>
</dbReference>
<dbReference type="PROSITE" id="PS00617">
    <property type="entry name" value="RECF_1"/>
    <property type="match status" value="1"/>
</dbReference>
<dbReference type="InterPro" id="IPR027417">
    <property type="entry name" value="P-loop_NTPase"/>
</dbReference>
<dbReference type="Gene3D" id="1.20.1050.90">
    <property type="entry name" value="RecF/RecN/SMC, N-terminal domain"/>
    <property type="match status" value="1"/>
</dbReference>
<dbReference type="AlphaFoldDB" id="A0A838BKS8"/>
<evidence type="ECO:0000256" key="4">
    <source>
        <dbReference type="ARBA" id="ARBA00022490"/>
    </source>
</evidence>
<keyword evidence="9" id="KW-0234">DNA repair</keyword>
<name>A0A838BKS8_9HYPH</name>
<evidence type="ECO:0000256" key="3">
    <source>
        <dbReference type="ARBA" id="ARBA00020170"/>
    </source>
</evidence>
<dbReference type="InterPro" id="IPR003395">
    <property type="entry name" value="RecF/RecN/SMC_N"/>
</dbReference>
<dbReference type="GO" id="GO:0006302">
    <property type="term" value="P:double-strand break repair"/>
    <property type="evidence" value="ECO:0007669"/>
    <property type="project" value="TreeGrafter"/>
</dbReference>
<keyword evidence="9" id="KW-0742">SOS response</keyword>
<gene>
    <name evidence="9 11" type="primary">recF</name>
    <name evidence="11" type="ORF">H0S73_04350</name>
</gene>
<keyword evidence="8 9" id="KW-0238">DNA-binding</keyword>
<keyword evidence="12" id="KW-1185">Reference proteome</keyword>
<evidence type="ECO:0000259" key="10">
    <source>
        <dbReference type="Pfam" id="PF02463"/>
    </source>
</evidence>
<keyword evidence="6 9" id="KW-0547">Nucleotide-binding</keyword>
<organism evidence="11 12">
    <name type="scientific">Microvirga mediterraneensis</name>
    <dbReference type="NCBI Taxonomy" id="2754695"/>
    <lineage>
        <taxon>Bacteria</taxon>
        <taxon>Pseudomonadati</taxon>
        <taxon>Pseudomonadota</taxon>
        <taxon>Alphaproteobacteria</taxon>
        <taxon>Hyphomicrobiales</taxon>
        <taxon>Methylobacteriaceae</taxon>
        <taxon>Microvirga</taxon>
    </lineage>
</organism>
<keyword evidence="4 9" id="KW-0963">Cytoplasm</keyword>
<keyword evidence="7 9" id="KW-0067">ATP-binding</keyword>
<dbReference type="PANTHER" id="PTHR32182">
    <property type="entry name" value="DNA REPLICATION AND REPAIR PROTEIN RECF"/>
    <property type="match status" value="1"/>
</dbReference>
<comment type="subcellular location">
    <subcellularLocation>
        <location evidence="1 9">Cytoplasm</location>
    </subcellularLocation>
</comment>
<dbReference type="Proteomes" id="UP000572984">
    <property type="component" value="Unassembled WGS sequence"/>
</dbReference>
<evidence type="ECO:0000256" key="5">
    <source>
        <dbReference type="ARBA" id="ARBA00022705"/>
    </source>
</evidence>
<evidence type="ECO:0000256" key="1">
    <source>
        <dbReference type="ARBA" id="ARBA00004496"/>
    </source>
</evidence>
<dbReference type="GO" id="GO:0005524">
    <property type="term" value="F:ATP binding"/>
    <property type="evidence" value="ECO:0007669"/>
    <property type="project" value="UniProtKB-UniRule"/>
</dbReference>
<dbReference type="PANTHER" id="PTHR32182:SF0">
    <property type="entry name" value="DNA REPLICATION AND REPAIR PROTEIN RECF"/>
    <property type="match status" value="1"/>
</dbReference>
<feature type="binding site" evidence="9">
    <location>
        <begin position="38"/>
        <end position="45"/>
    </location>
    <ligand>
        <name>ATP</name>
        <dbReference type="ChEBI" id="CHEBI:30616"/>
    </ligand>
</feature>
<dbReference type="SUPFAM" id="SSF52540">
    <property type="entry name" value="P-loop containing nucleoside triphosphate hydrolases"/>
    <property type="match status" value="1"/>
</dbReference>
<dbReference type="GO" id="GO:0005737">
    <property type="term" value="C:cytoplasm"/>
    <property type="evidence" value="ECO:0007669"/>
    <property type="project" value="UniProtKB-SubCell"/>
</dbReference>
<dbReference type="EMBL" id="JACDXJ010000001">
    <property type="protein sequence ID" value="MBA1155362.1"/>
    <property type="molecule type" value="Genomic_DNA"/>
</dbReference>
<dbReference type="NCBIfam" id="TIGR00611">
    <property type="entry name" value="recf"/>
    <property type="match status" value="1"/>
</dbReference>
<dbReference type="Gene3D" id="3.40.50.300">
    <property type="entry name" value="P-loop containing nucleotide triphosphate hydrolases"/>
    <property type="match status" value="1"/>
</dbReference>
<dbReference type="HAMAP" id="MF_00365">
    <property type="entry name" value="RecF"/>
    <property type="match status" value="1"/>
</dbReference>
<keyword evidence="9" id="KW-0227">DNA damage</keyword>
<dbReference type="GO" id="GO:0003697">
    <property type="term" value="F:single-stranded DNA binding"/>
    <property type="evidence" value="ECO:0007669"/>
    <property type="project" value="UniProtKB-UniRule"/>
</dbReference>
<comment type="function">
    <text evidence="9">The RecF protein is involved in DNA metabolism; it is required for DNA replication and normal SOS inducibility. RecF binds preferentially to single-stranded, linear DNA. It also seems to bind ATP.</text>
</comment>
<dbReference type="InterPro" id="IPR001238">
    <property type="entry name" value="DNA-binding_RecF"/>
</dbReference>
<evidence type="ECO:0000256" key="2">
    <source>
        <dbReference type="ARBA" id="ARBA00008016"/>
    </source>
</evidence>
<dbReference type="RefSeq" id="WP_181051009.1">
    <property type="nucleotide sequence ID" value="NZ_JACDXJ010000001.1"/>
</dbReference>
<dbReference type="Pfam" id="PF02463">
    <property type="entry name" value="SMC_N"/>
    <property type="match status" value="1"/>
</dbReference>
<reference evidence="11 12" key="1">
    <citation type="submission" date="2020-07" db="EMBL/GenBank/DDBJ databases">
        <title>Draft genome and description of Microvirga mediterraneensis Marseille-Q2068 sp. nov.</title>
        <authorList>
            <person name="Boxberger M."/>
        </authorList>
    </citation>
    <scope>NUCLEOTIDE SEQUENCE [LARGE SCALE GENOMIC DNA]</scope>
    <source>
        <strain evidence="11 12">Marseille-Q2068</strain>
    </source>
</reference>
<proteinExistence type="inferred from homology"/>
<evidence type="ECO:0000313" key="12">
    <source>
        <dbReference type="Proteomes" id="UP000572984"/>
    </source>
</evidence>
<dbReference type="GO" id="GO:0009432">
    <property type="term" value="P:SOS response"/>
    <property type="evidence" value="ECO:0007669"/>
    <property type="project" value="UniProtKB-UniRule"/>
</dbReference>
<evidence type="ECO:0000256" key="9">
    <source>
        <dbReference type="HAMAP-Rule" id="MF_00365"/>
    </source>
</evidence>
<evidence type="ECO:0000256" key="8">
    <source>
        <dbReference type="ARBA" id="ARBA00023125"/>
    </source>
</evidence>
<protein>
    <recommendedName>
        <fullName evidence="3 9">DNA replication and repair protein RecF</fullName>
    </recommendedName>
</protein>
<comment type="similarity">
    <text evidence="2 9">Belongs to the RecF family.</text>
</comment>
<dbReference type="GO" id="GO:0000731">
    <property type="term" value="P:DNA synthesis involved in DNA repair"/>
    <property type="evidence" value="ECO:0007669"/>
    <property type="project" value="TreeGrafter"/>
</dbReference>
<evidence type="ECO:0000256" key="7">
    <source>
        <dbReference type="ARBA" id="ARBA00022840"/>
    </source>
</evidence>
<accession>A0A838BKS8</accession>
<sequence>MSSSPVAASRIVRLILQDFRTYASLDLTVSRPLVALVGENGAGKTNVLEAISLFMPGRGLRRAELGEMARQDGTGSFAVSVTLDAPYGEHRLGTGIEHQGEGSRASREGARASRVCRIDGMPASSPTAFAEYLRIVWLTPDLDALFRGPAGDRRRFLDRLVLAVDAEHGSRVNALERALRSRNRVLEENPDDRLWLDALEREVAELAIAVAAARRETVERLASLILETREEESPFPFATMGLEGDLDTLVATLPAVDAEDRYRAILRESRPRDRAAGRTLVGPQASDLLVRHGPKDIPANTASTGEQKALLIGLVLAHARLVASMTGIAPFVLLDEVAAHLDPRRRAGLYDALGSLGGQVWMTGADPGLFAELRGRADILQVSPGMIEPITIP</sequence>
<keyword evidence="5 9" id="KW-0235">DNA replication</keyword>
<evidence type="ECO:0000313" key="11">
    <source>
        <dbReference type="EMBL" id="MBA1155362.1"/>
    </source>
</evidence>
<feature type="domain" description="RecF/RecN/SMC N-terminal" evidence="10">
    <location>
        <begin position="11"/>
        <end position="365"/>
    </location>
</feature>
<comment type="caution">
    <text evidence="11">The sequence shown here is derived from an EMBL/GenBank/DDBJ whole genome shotgun (WGS) entry which is preliminary data.</text>
</comment>
<dbReference type="InterPro" id="IPR042174">
    <property type="entry name" value="RecF_2"/>
</dbReference>